<accession>A0A9X3S615</accession>
<dbReference type="GO" id="GO:0005576">
    <property type="term" value="C:extracellular region"/>
    <property type="evidence" value="ECO:0007669"/>
    <property type="project" value="UniProtKB-SubCell"/>
</dbReference>
<dbReference type="InterPro" id="IPR001173">
    <property type="entry name" value="Glyco_trans_2-like"/>
</dbReference>
<dbReference type="SUPFAM" id="SSF88713">
    <property type="entry name" value="Glycoside hydrolase/deacetylase"/>
    <property type="match status" value="1"/>
</dbReference>
<dbReference type="GO" id="GO:0016810">
    <property type="term" value="F:hydrolase activity, acting on carbon-nitrogen (but not peptide) bonds"/>
    <property type="evidence" value="ECO:0007669"/>
    <property type="project" value="InterPro"/>
</dbReference>
<keyword evidence="5" id="KW-1185">Reference proteome</keyword>
<dbReference type="Gene3D" id="3.20.20.370">
    <property type="entry name" value="Glycoside hydrolase/deacetylase"/>
    <property type="match status" value="1"/>
</dbReference>
<sequence>MTRSSPEIEVWVSAAPGARLDATLAALVAAGAEPRVSLVPPGEGLAAARNAALASCAAPVLALIDGDVEVAPGWLEALRDVWSGDAGEALGCVAGPLRTAFAGPRPAWLGDALLPVFGAETAGDIPAERTFAAGNLSFRAEALRGVGGFWPARGVPGLRDRFNEEHRAQHELAEAGWQSAWAPRAEAVRRIDPDDVRVRDILRLRAHTGARAGATRTATRPGTTLRSAVKAVAGTTVAVAHRDAALSVERAARAAEYAGELVAPVLADRSLGPATARTPFLHSVPPSPPGPLRTALPRSIGAVRQLRGGAPLVLLYHRVVTGGSDPIGLKVSSQHFAEQLEVLCARRTPVSLEEIVAGEAPRSAVAVSVDDGYIDAYTAIMPALEAAGVPATIFISSGHVAAGKAFWWDSVERLLRSAPADAGPLRVPIGGQFRTWPARTRAERDFAFLRLVAALRAQPPEAIDDALGGIARWAGVDDPFAPDPADRPMTVDELRRLAASPVVTIGSHGVGHACLAELSPEQRAGEFVRSKEDLHAWLGDAPAGFAYPYGVPGVDVDAATLKAASDAGYAYGVVNAPGSVSRRTDPMGVPRVAVADTGADAFDAWLSSPATARAVPR</sequence>
<gene>
    <name evidence="4" type="ORF">OM076_30970</name>
</gene>
<dbReference type="InterPro" id="IPR029044">
    <property type="entry name" value="Nucleotide-diphossugar_trans"/>
</dbReference>
<proteinExistence type="predicted"/>
<feature type="domain" description="NodB homology" evidence="3">
    <location>
        <begin position="363"/>
        <end position="617"/>
    </location>
</feature>
<dbReference type="GO" id="GO:0005975">
    <property type="term" value="P:carbohydrate metabolic process"/>
    <property type="evidence" value="ECO:0007669"/>
    <property type="project" value="InterPro"/>
</dbReference>
<dbReference type="PANTHER" id="PTHR34216:SF3">
    <property type="entry name" value="POLY-BETA-1,6-N-ACETYL-D-GLUCOSAMINE N-DEACETYLASE"/>
    <property type="match status" value="1"/>
</dbReference>
<dbReference type="CDD" id="cd10918">
    <property type="entry name" value="CE4_NodB_like_5s_6s"/>
    <property type="match status" value="1"/>
</dbReference>
<dbReference type="PANTHER" id="PTHR34216">
    <property type="match status" value="1"/>
</dbReference>
<name>A0A9X3S615_9ACTN</name>
<dbReference type="PROSITE" id="PS51677">
    <property type="entry name" value="NODB"/>
    <property type="match status" value="1"/>
</dbReference>
<evidence type="ECO:0000259" key="3">
    <source>
        <dbReference type="PROSITE" id="PS51677"/>
    </source>
</evidence>
<dbReference type="AlphaFoldDB" id="A0A9X3S615"/>
<dbReference type="EMBL" id="JAPDOD010000037">
    <property type="protein sequence ID" value="MDA0164731.1"/>
    <property type="molecule type" value="Genomic_DNA"/>
</dbReference>
<comment type="caution">
    <text evidence="4">The sequence shown here is derived from an EMBL/GenBank/DDBJ whole genome shotgun (WGS) entry which is preliminary data.</text>
</comment>
<dbReference type="Gene3D" id="3.90.550.10">
    <property type="entry name" value="Spore Coat Polysaccharide Biosynthesis Protein SpsA, Chain A"/>
    <property type="match status" value="1"/>
</dbReference>
<dbReference type="InterPro" id="IPR051398">
    <property type="entry name" value="Polysacch_Deacetylase"/>
</dbReference>
<dbReference type="Proteomes" id="UP001149140">
    <property type="component" value="Unassembled WGS sequence"/>
</dbReference>
<organism evidence="4 5">
    <name type="scientific">Solirubrobacter ginsenosidimutans</name>
    <dbReference type="NCBI Taxonomy" id="490573"/>
    <lineage>
        <taxon>Bacteria</taxon>
        <taxon>Bacillati</taxon>
        <taxon>Actinomycetota</taxon>
        <taxon>Thermoleophilia</taxon>
        <taxon>Solirubrobacterales</taxon>
        <taxon>Solirubrobacteraceae</taxon>
        <taxon>Solirubrobacter</taxon>
    </lineage>
</organism>
<keyword evidence="2" id="KW-0732">Signal</keyword>
<dbReference type="Pfam" id="PF00535">
    <property type="entry name" value="Glycos_transf_2"/>
    <property type="match status" value="1"/>
</dbReference>
<dbReference type="SUPFAM" id="SSF53448">
    <property type="entry name" value="Nucleotide-diphospho-sugar transferases"/>
    <property type="match status" value="1"/>
</dbReference>
<dbReference type="RefSeq" id="WP_270043981.1">
    <property type="nucleotide sequence ID" value="NZ_JAPDOD010000037.1"/>
</dbReference>
<reference evidence="4" key="1">
    <citation type="submission" date="2022-10" db="EMBL/GenBank/DDBJ databases">
        <title>The WGS of Solirubrobacter ginsenosidimutans DSM 21036.</title>
        <authorList>
            <person name="Jiang Z."/>
        </authorList>
    </citation>
    <scope>NUCLEOTIDE SEQUENCE</scope>
    <source>
        <strain evidence="4">DSM 21036</strain>
    </source>
</reference>
<dbReference type="Pfam" id="PF01522">
    <property type="entry name" value="Polysacc_deac_1"/>
    <property type="match status" value="2"/>
</dbReference>
<evidence type="ECO:0000313" key="4">
    <source>
        <dbReference type="EMBL" id="MDA0164731.1"/>
    </source>
</evidence>
<evidence type="ECO:0000313" key="5">
    <source>
        <dbReference type="Proteomes" id="UP001149140"/>
    </source>
</evidence>
<dbReference type="InterPro" id="IPR011330">
    <property type="entry name" value="Glyco_hydro/deAcase_b/a-brl"/>
</dbReference>
<comment type="subcellular location">
    <subcellularLocation>
        <location evidence="1">Secreted</location>
    </subcellularLocation>
</comment>
<evidence type="ECO:0000256" key="1">
    <source>
        <dbReference type="ARBA" id="ARBA00004613"/>
    </source>
</evidence>
<evidence type="ECO:0000256" key="2">
    <source>
        <dbReference type="ARBA" id="ARBA00022729"/>
    </source>
</evidence>
<dbReference type="InterPro" id="IPR002509">
    <property type="entry name" value="NODB_dom"/>
</dbReference>
<protein>
    <submittedName>
        <fullName evidence="4">Polysaccharide deacetylase family protein</fullName>
    </submittedName>
</protein>